<dbReference type="AlphaFoldDB" id="A0A382GIP8"/>
<protein>
    <submittedName>
        <fullName evidence="1">Uncharacterized protein</fullName>
    </submittedName>
</protein>
<dbReference type="EMBL" id="UINC01055322">
    <property type="protein sequence ID" value="SVB74061.1"/>
    <property type="molecule type" value="Genomic_DNA"/>
</dbReference>
<name>A0A382GIP8_9ZZZZ</name>
<sequence>MVAFISDEVFHLTYALYGVNEFYISSSAK</sequence>
<accession>A0A382GIP8</accession>
<gene>
    <name evidence="1" type="ORF">METZ01_LOCUS226915</name>
</gene>
<organism evidence="1">
    <name type="scientific">marine metagenome</name>
    <dbReference type="NCBI Taxonomy" id="408172"/>
    <lineage>
        <taxon>unclassified sequences</taxon>
        <taxon>metagenomes</taxon>
        <taxon>ecological metagenomes</taxon>
    </lineage>
</organism>
<proteinExistence type="predicted"/>
<evidence type="ECO:0000313" key="1">
    <source>
        <dbReference type="EMBL" id="SVB74061.1"/>
    </source>
</evidence>
<reference evidence="1" key="1">
    <citation type="submission" date="2018-05" db="EMBL/GenBank/DDBJ databases">
        <authorList>
            <person name="Lanie J.A."/>
            <person name="Ng W.-L."/>
            <person name="Kazmierczak K.M."/>
            <person name="Andrzejewski T.M."/>
            <person name="Davidsen T.M."/>
            <person name="Wayne K.J."/>
            <person name="Tettelin H."/>
            <person name="Glass J.I."/>
            <person name="Rusch D."/>
            <person name="Podicherti R."/>
            <person name="Tsui H.-C.T."/>
            <person name="Winkler M.E."/>
        </authorList>
    </citation>
    <scope>NUCLEOTIDE SEQUENCE</scope>
</reference>